<evidence type="ECO:0000256" key="3">
    <source>
        <dbReference type="ARBA" id="ARBA00022692"/>
    </source>
</evidence>
<gene>
    <name evidence="9" type="ORF">HY834_05375</name>
</gene>
<evidence type="ECO:0000259" key="7">
    <source>
        <dbReference type="Pfam" id="PF02687"/>
    </source>
</evidence>
<feature type="transmembrane region" description="Helical" evidence="6">
    <location>
        <begin position="480"/>
        <end position="502"/>
    </location>
</feature>
<evidence type="ECO:0000256" key="2">
    <source>
        <dbReference type="ARBA" id="ARBA00022475"/>
    </source>
</evidence>
<dbReference type="PANTHER" id="PTHR30287">
    <property type="entry name" value="MEMBRANE COMPONENT OF PREDICTED ABC SUPERFAMILY METABOLITE UPTAKE TRANSPORTER"/>
    <property type="match status" value="1"/>
</dbReference>
<feature type="transmembrane region" description="Helical" evidence="6">
    <location>
        <begin position="22"/>
        <end position="46"/>
    </location>
</feature>
<dbReference type="InterPro" id="IPR025857">
    <property type="entry name" value="MacB_PCD"/>
</dbReference>
<evidence type="ECO:0000313" key="9">
    <source>
        <dbReference type="EMBL" id="MBI4921158.1"/>
    </source>
</evidence>
<dbReference type="EMBL" id="JACRAF010000017">
    <property type="protein sequence ID" value="MBI4921158.1"/>
    <property type="molecule type" value="Genomic_DNA"/>
</dbReference>
<feature type="transmembrane region" description="Helical" evidence="6">
    <location>
        <begin position="259"/>
        <end position="283"/>
    </location>
</feature>
<sequence>MRNLFGLIRVALIDLRGDFRRFWVLIACLALGVGTIAMVGAVGASLQSALNRDARLLLGGDIEARLTYRAATADEAALFDRLGTVSEVIDLLGRAQFEGESVFAAVRAIDAKYPLLGAVEYEGDGALADLLAVRDGVRGVIVDASLLEKLGIGIGDRIGIGDGTFELRGVLRSVPDQVSQGIAIGFPVLMSSDGVGETDILKPGALARYRYKIILHAGTGFDAASAAIASAFPEAGWQISGPDHATEELGRYFDLFQRFLTVVGLSALLVGGIGVGNAMSAYVTERQRSIATMKSLGATRARVLAHFLIQAMILTGIGIVLGTGLGAVLTLVALPVLGPALGLPLSPTIDWPSLGSAAIFGLLIGFAFAYLPLHRAEAMRPAMLFRAVGSAPEGELTWRDVFRPGLILPMAIAIAGIFAMALLVTGRPPVVIWYAIGAAAAFGVLGAASALLQWGLRLIPPAPNASLRNAIKAVYRPGSPAPTIIMSLGLGMALLILIATVVNDLRHQLDPGVRVDAPTFVYLDLFEDEVAELEAFAKTEPSIERFTSVPVLRSPTLSVNGSPPVTIQEIPRDISLYFGDEQPLSVSTELPGGNTIVGGAWWPADYSGEPLVSVAAQMQEALDLGIGDTLTFLVFGEEVTATVSSFREFDWQRGRINFPFVLSPGAFDEFPLSYFAFIKVAAGAEHAVQRELTERYPALIFIPVDEALDVVRELIEGISNAISFVGAIAVVSGLLVLAGALASGRHQREADSVVAKVLGATRADVVRSYIIEYGMVSAIAAALATALGVTGAWAFAVLALDTHFSVDPLLLGTVIAGAILLTIAVGAATTWSALSARPAKFLRDE</sequence>
<dbReference type="GO" id="GO:0005886">
    <property type="term" value="C:plasma membrane"/>
    <property type="evidence" value="ECO:0007669"/>
    <property type="project" value="UniProtKB-SubCell"/>
</dbReference>
<feature type="transmembrane region" description="Helical" evidence="6">
    <location>
        <begin position="810"/>
        <end position="834"/>
    </location>
</feature>
<organism evidence="9 10">
    <name type="scientific">Devosia nanyangense</name>
    <dbReference type="NCBI Taxonomy" id="1228055"/>
    <lineage>
        <taxon>Bacteria</taxon>
        <taxon>Pseudomonadati</taxon>
        <taxon>Pseudomonadota</taxon>
        <taxon>Alphaproteobacteria</taxon>
        <taxon>Hyphomicrobiales</taxon>
        <taxon>Devosiaceae</taxon>
        <taxon>Devosia</taxon>
    </lineage>
</organism>
<dbReference type="Proteomes" id="UP000782610">
    <property type="component" value="Unassembled WGS sequence"/>
</dbReference>
<feature type="transmembrane region" description="Helical" evidence="6">
    <location>
        <begin position="431"/>
        <end position="459"/>
    </location>
</feature>
<keyword evidence="2" id="KW-1003">Cell membrane</keyword>
<dbReference type="Pfam" id="PF12704">
    <property type="entry name" value="MacB_PCD"/>
    <property type="match status" value="1"/>
</dbReference>
<dbReference type="InterPro" id="IPR003838">
    <property type="entry name" value="ABC3_permease_C"/>
</dbReference>
<feature type="domain" description="ABC3 transporter permease C-terminal" evidence="7">
    <location>
        <begin position="724"/>
        <end position="835"/>
    </location>
</feature>
<feature type="domain" description="ABC3 transporter permease C-terminal" evidence="7">
    <location>
        <begin position="262"/>
        <end position="375"/>
    </location>
</feature>
<proteinExistence type="predicted"/>
<name>A0A933NXZ8_9HYPH</name>
<dbReference type="PANTHER" id="PTHR30287:SF1">
    <property type="entry name" value="INNER MEMBRANE PROTEIN"/>
    <property type="match status" value="1"/>
</dbReference>
<dbReference type="InterPro" id="IPR038766">
    <property type="entry name" value="Membrane_comp_ABC_pdt"/>
</dbReference>
<feature type="transmembrane region" description="Helical" evidence="6">
    <location>
        <begin position="304"/>
        <end position="334"/>
    </location>
</feature>
<evidence type="ECO:0000256" key="6">
    <source>
        <dbReference type="SAM" id="Phobius"/>
    </source>
</evidence>
<evidence type="ECO:0000256" key="5">
    <source>
        <dbReference type="ARBA" id="ARBA00023136"/>
    </source>
</evidence>
<keyword evidence="5 6" id="KW-0472">Membrane</keyword>
<comment type="subcellular location">
    <subcellularLocation>
        <location evidence="1">Cell membrane</location>
        <topology evidence="1">Multi-pass membrane protein</topology>
    </subcellularLocation>
</comment>
<feature type="transmembrane region" description="Helical" evidence="6">
    <location>
        <begin position="406"/>
        <end position="425"/>
    </location>
</feature>
<evidence type="ECO:0000256" key="4">
    <source>
        <dbReference type="ARBA" id="ARBA00022989"/>
    </source>
</evidence>
<comment type="caution">
    <text evidence="9">The sequence shown here is derived from an EMBL/GenBank/DDBJ whole genome shotgun (WGS) entry which is preliminary data.</text>
</comment>
<accession>A0A933NXZ8</accession>
<feature type="transmembrane region" description="Helical" evidence="6">
    <location>
        <begin position="354"/>
        <end position="373"/>
    </location>
</feature>
<keyword evidence="3 6" id="KW-0812">Transmembrane</keyword>
<reference evidence="9" key="1">
    <citation type="submission" date="2020-07" db="EMBL/GenBank/DDBJ databases">
        <title>Huge and variable diversity of episymbiotic CPR bacteria and DPANN archaea in groundwater ecosystems.</title>
        <authorList>
            <person name="He C.Y."/>
            <person name="Keren R."/>
            <person name="Whittaker M."/>
            <person name="Farag I.F."/>
            <person name="Doudna J."/>
            <person name="Cate J.H.D."/>
            <person name="Banfield J.F."/>
        </authorList>
    </citation>
    <scope>NUCLEOTIDE SEQUENCE</scope>
    <source>
        <strain evidence="9">NC_groundwater_1586_Pr3_B-0.1um_66_15</strain>
    </source>
</reference>
<evidence type="ECO:0000313" key="10">
    <source>
        <dbReference type="Proteomes" id="UP000782610"/>
    </source>
</evidence>
<feature type="domain" description="MacB-like periplasmic core" evidence="8">
    <location>
        <begin position="26"/>
        <end position="191"/>
    </location>
</feature>
<feature type="transmembrane region" description="Helical" evidence="6">
    <location>
        <begin position="776"/>
        <end position="798"/>
    </location>
</feature>
<keyword evidence="4 6" id="KW-1133">Transmembrane helix</keyword>
<dbReference type="Pfam" id="PF02687">
    <property type="entry name" value="FtsX"/>
    <property type="match status" value="2"/>
</dbReference>
<evidence type="ECO:0000259" key="8">
    <source>
        <dbReference type="Pfam" id="PF12704"/>
    </source>
</evidence>
<protein>
    <submittedName>
        <fullName evidence="9">FtsX-like permease family protein</fullName>
    </submittedName>
</protein>
<feature type="transmembrane region" description="Helical" evidence="6">
    <location>
        <begin position="721"/>
        <end position="742"/>
    </location>
</feature>
<dbReference type="AlphaFoldDB" id="A0A933NXZ8"/>
<evidence type="ECO:0000256" key="1">
    <source>
        <dbReference type="ARBA" id="ARBA00004651"/>
    </source>
</evidence>